<dbReference type="SUPFAM" id="SSF48403">
    <property type="entry name" value="Ankyrin repeat"/>
    <property type="match status" value="1"/>
</dbReference>
<dbReference type="InterPro" id="IPR036770">
    <property type="entry name" value="Ankyrin_rpt-contain_sf"/>
</dbReference>
<keyword evidence="2" id="KW-0040">ANK repeat</keyword>
<dbReference type="InterPro" id="IPR027417">
    <property type="entry name" value="P-loop_NTPase"/>
</dbReference>
<reference evidence="4" key="1">
    <citation type="journal article" date="2021" name="Nat. Commun.">
        <title>Genetic determinants of endophytism in the Arabidopsis root mycobiome.</title>
        <authorList>
            <person name="Mesny F."/>
            <person name="Miyauchi S."/>
            <person name="Thiergart T."/>
            <person name="Pickel B."/>
            <person name="Atanasova L."/>
            <person name="Karlsson M."/>
            <person name="Huettel B."/>
            <person name="Barry K.W."/>
            <person name="Haridas S."/>
            <person name="Chen C."/>
            <person name="Bauer D."/>
            <person name="Andreopoulos W."/>
            <person name="Pangilinan J."/>
            <person name="LaButti K."/>
            <person name="Riley R."/>
            <person name="Lipzen A."/>
            <person name="Clum A."/>
            <person name="Drula E."/>
            <person name="Henrissat B."/>
            <person name="Kohler A."/>
            <person name="Grigoriev I.V."/>
            <person name="Martin F.M."/>
            <person name="Hacquard S."/>
        </authorList>
    </citation>
    <scope>NUCLEOTIDE SEQUENCE</scope>
    <source>
        <strain evidence="4">MPI-SDFR-AT-0117</strain>
    </source>
</reference>
<dbReference type="Proteomes" id="UP000770015">
    <property type="component" value="Unassembled WGS sequence"/>
</dbReference>
<evidence type="ECO:0000313" key="4">
    <source>
        <dbReference type="EMBL" id="KAH6687329.1"/>
    </source>
</evidence>
<dbReference type="EMBL" id="JAGSXJ010000011">
    <property type="protein sequence ID" value="KAH6687329.1"/>
    <property type="molecule type" value="Genomic_DNA"/>
</dbReference>
<dbReference type="PANTHER" id="PTHR10039:SF14">
    <property type="entry name" value="NACHT DOMAIN-CONTAINING PROTEIN"/>
    <property type="match status" value="1"/>
</dbReference>
<feature type="repeat" description="ANK" evidence="2">
    <location>
        <begin position="695"/>
        <end position="727"/>
    </location>
</feature>
<evidence type="ECO:0000256" key="2">
    <source>
        <dbReference type="PROSITE-ProRule" id="PRU00023"/>
    </source>
</evidence>
<gene>
    <name evidence="4" type="ORF">F5X68DRAFT_152866</name>
</gene>
<dbReference type="InterPro" id="IPR056884">
    <property type="entry name" value="NPHP3-like_N"/>
</dbReference>
<keyword evidence="1" id="KW-0677">Repeat</keyword>
<accession>A0A9P8VAD5</accession>
<dbReference type="Gene3D" id="1.25.40.20">
    <property type="entry name" value="Ankyrin repeat-containing domain"/>
    <property type="match status" value="1"/>
</dbReference>
<dbReference type="Pfam" id="PF24883">
    <property type="entry name" value="NPHP3_N"/>
    <property type="match status" value="1"/>
</dbReference>
<evidence type="ECO:0000313" key="5">
    <source>
        <dbReference type="Proteomes" id="UP000770015"/>
    </source>
</evidence>
<dbReference type="OrthoDB" id="4849308at2759"/>
<evidence type="ECO:0000259" key="3">
    <source>
        <dbReference type="Pfam" id="PF24883"/>
    </source>
</evidence>
<sequence>MAEVVGVVAAALQFAAVTLKVIHLARALRFAANSEAANRKITQLETFVEVAEKIGASWTQDDPLTEKILKQCTSTVTELARRLERVIVAETDGSRKKTKKALLAWAEKDDIEELFQQLSRDQVALLLHRSFSSDRWPVSLIFPSELIEKFGQLLDTRLQQPDPQDPDELRFLDGIFITDPRDDRSALVARKGHRVEGTCTWVTETDVYRSWLSTAPGPTGLMIQGSPGKGKTMMAIYLTEQLELLLDSGSSVIYFFCDNRNPKQNNALAVVRCLLWQLCRLRPALLCHGTKELRERGDNIDNILKFETLWRIFEVMRQDENAGAVTCIIDGLDECDDDSIFAILEKLAGSERNPHFKFLILCRPPTPRQQVPGASTNITKLLLDADEDGNIQRDVVEFVRQRVREVANASPERQWSEKLRMHVEDTLQKKAGGTFLWVGFITQDLRRRSSTEVRKYLKSLPADLNEIYDRILKELPSEHRAKIRSLLRWITLAEHPMQLSELVSLIEIREISDSHADSKNGSDTDSEADSYVETEEDILKDLLAFIGHFILVSGRTVYFVHQSAKDYLLRSTRAADSDLEYFRITDREAEHEELTRQCLDLLHCQLPHVKKEDGWGSEEYEYTSFHYALHFWRHHVEHNKYGNIAVSHEKSILSYAVLHAEDHYSANSIGRKPGYRYLSALLAVTENLRALYESDLDKALTQAVKRLKVDITHLLVEKGADPNVTDEKGDSALHRLANSRRIHHPLATTRLEVARCLLSRDCNRANPDAAGESNNT</sequence>
<dbReference type="InterPro" id="IPR002110">
    <property type="entry name" value="Ankyrin_rpt"/>
</dbReference>
<dbReference type="Gene3D" id="3.40.50.300">
    <property type="entry name" value="P-loop containing nucleotide triphosphate hydrolases"/>
    <property type="match status" value="1"/>
</dbReference>
<dbReference type="PROSITE" id="PS50088">
    <property type="entry name" value="ANK_REPEAT"/>
    <property type="match status" value="1"/>
</dbReference>
<proteinExistence type="predicted"/>
<protein>
    <submittedName>
        <fullName evidence="4">NACHT and ankyrin domain-containing protein</fullName>
    </submittedName>
</protein>
<evidence type="ECO:0000256" key="1">
    <source>
        <dbReference type="ARBA" id="ARBA00022737"/>
    </source>
</evidence>
<comment type="caution">
    <text evidence="4">The sequence shown here is derived from an EMBL/GenBank/DDBJ whole genome shotgun (WGS) entry which is preliminary data.</text>
</comment>
<dbReference type="SUPFAM" id="SSF52540">
    <property type="entry name" value="P-loop containing nucleoside triphosphate hydrolases"/>
    <property type="match status" value="1"/>
</dbReference>
<feature type="domain" description="Nephrocystin 3-like N-terminal" evidence="3">
    <location>
        <begin position="197"/>
        <end position="363"/>
    </location>
</feature>
<name>A0A9P8VAD5_9PEZI</name>
<feature type="non-terminal residue" evidence="4">
    <location>
        <position position="776"/>
    </location>
</feature>
<organism evidence="4 5">
    <name type="scientific">Plectosphaerella plurivora</name>
    <dbReference type="NCBI Taxonomy" id="936078"/>
    <lineage>
        <taxon>Eukaryota</taxon>
        <taxon>Fungi</taxon>
        <taxon>Dikarya</taxon>
        <taxon>Ascomycota</taxon>
        <taxon>Pezizomycotina</taxon>
        <taxon>Sordariomycetes</taxon>
        <taxon>Hypocreomycetidae</taxon>
        <taxon>Glomerellales</taxon>
        <taxon>Plectosphaerellaceae</taxon>
        <taxon>Plectosphaerella</taxon>
    </lineage>
</organism>
<dbReference type="PANTHER" id="PTHR10039">
    <property type="entry name" value="AMELOGENIN"/>
    <property type="match status" value="1"/>
</dbReference>
<dbReference type="AlphaFoldDB" id="A0A9P8VAD5"/>
<keyword evidence="5" id="KW-1185">Reference proteome</keyword>